<dbReference type="PROSITE" id="PS51755">
    <property type="entry name" value="OMPR_PHOB"/>
    <property type="match status" value="1"/>
</dbReference>
<dbReference type="Gene3D" id="3.40.50.2300">
    <property type="match status" value="1"/>
</dbReference>
<dbReference type="GO" id="GO:0006355">
    <property type="term" value="P:regulation of DNA-templated transcription"/>
    <property type="evidence" value="ECO:0007669"/>
    <property type="project" value="InterPro"/>
</dbReference>
<keyword evidence="4 7" id="KW-0238">DNA-binding</keyword>
<keyword evidence="11" id="KW-1185">Reference proteome</keyword>
<dbReference type="InterPro" id="IPR011006">
    <property type="entry name" value="CheY-like_superfamily"/>
</dbReference>
<dbReference type="RefSeq" id="WP_011647354.1">
    <property type="nucleotide sequence ID" value="NZ_ARYI01000022.1"/>
</dbReference>
<evidence type="ECO:0000256" key="3">
    <source>
        <dbReference type="ARBA" id="ARBA00023015"/>
    </source>
</evidence>
<evidence type="ECO:0000259" key="9">
    <source>
        <dbReference type="PROSITE" id="PS51755"/>
    </source>
</evidence>
<organism evidence="10 11">
    <name type="scientific">Hyphomonas hirschiana VP5</name>
    <dbReference type="NCBI Taxonomy" id="1280951"/>
    <lineage>
        <taxon>Bacteria</taxon>
        <taxon>Pseudomonadati</taxon>
        <taxon>Pseudomonadota</taxon>
        <taxon>Alphaproteobacteria</taxon>
        <taxon>Hyphomonadales</taxon>
        <taxon>Hyphomonadaceae</taxon>
        <taxon>Hyphomonas</taxon>
    </lineage>
</organism>
<dbReference type="InterPro" id="IPR001867">
    <property type="entry name" value="OmpR/PhoB-type_DNA-bd"/>
</dbReference>
<keyword evidence="3" id="KW-0805">Transcription regulation</keyword>
<keyword evidence="1 6" id="KW-0597">Phosphoprotein</keyword>
<feature type="modified residue" description="4-aspartylphosphate" evidence="6">
    <location>
        <position position="51"/>
    </location>
</feature>
<evidence type="ECO:0000256" key="6">
    <source>
        <dbReference type="PROSITE-ProRule" id="PRU00169"/>
    </source>
</evidence>
<feature type="domain" description="Response regulatory" evidence="8">
    <location>
        <begin position="2"/>
        <end position="116"/>
    </location>
</feature>
<evidence type="ECO:0000313" key="10">
    <source>
        <dbReference type="EMBL" id="KCZ86755.1"/>
    </source>
</evidence>
<dbReference type="PATRIC" id="fig|1280951.3.peg.3413"/>
<dbReference type="GO" id="GO:0000976">
    <property type="term" value="F:transcription cis-regulatory region binding"/>
    <property type="evidence" value="ECO:0007669"/>
    <property type="project" value="TreeGrafter"/>
</dbReference>
<dbReference type="AlphaFoldDB" id="A0A059F833"/>
<dbReference type="InterPro" id="IPR039420">
    <property type="entry name" value="WalR-like"/>
</dbReference>
<evidence type="ECO:0000256" key="5">
    <source>
        <dbReference type="ARBA" id="ARBA00023163"/>
    </source>
</evidence>
<evidence type="ECO:0000256" key="1">
    <source>
        <dbReference type="ARBA" id="ARBA00022553"/>
    </source>
</evidence>
<protein>
    <submittedName>
        <fullName evidence="10">DNA-binding response regulator</fullName>
    </submittedName>
</protein>
<reference evidence="10 11" key="1">
    <citation type="submission" date="2013-04" db="EMBL/GenBank/DDBJ databases">
        <title>Hyphomonas hirschiana VP5 Genome Sequencing.</title>
        <authorList>
            <person name="Lai Q."/>
            <person name="Shao Z."/>
        </authorList>
    </citation>
    <scope>NUCLEOTIDE SEQUENCE [LARGE SCALE GENOMIC DNA]</scope>
    <source>
        <strain evidence="10 11">VP5</strain>
    </source>
</reference>
<name>A0A059F833_9PROT</name>
<dbReference type="Pfam" id="PF00486">
    <property type="entry name" value="Trans_reg_C"/>
    <property type="match status" value="1"/>
</dbReference>
<dbReference type="SUPFAM" id="SSF52172">
    <property type="entry name" value="CheY-like"/>
    <property type="match status" value="1"/>
</dbReference>
<dbReference type="CDD" id="cd00383">
    <property type="entry name" value="trans_reg_C"/>
    <property type="match status" value="1"/>
</dbReference>
<evidence type="ECO:0000313" key="11">
    <source>
        <dbReference type="Proteomes" id="UP000025061"/>
    </source>
</evidence>
<dbReference type="GO" id="GO:0005829">
    <property type="term" value="C:cytosol"/>
    <property type="evidence" value="ECO:0007669"/>
    <property type="project" value="TreeGrafter"/>
</dbReference>
<dbReference type="Proteomes" id="UP000025061">
    <property type="component" value="Unassembled WGS sequence"/>
</dbReference>
<dbReference type="FunFam" id="3.40.50.2300:FF:000002">
    <property type="entry name" value="DNA-binding response regulator PhoP"/>
    <property type="match status" value="1"/>
</dbReference>
<dbReference type="OrthoDB" id="9802426at2"/>
<dbReference type="SMART" id="SM00448">
    <property type="entry name" value="REC"/>
    <property type="match status" value="1"/>
</dbReference>
<dbReference type="Gene3D" id="1.10.10.10">
    <property type="entry name" value="Winged helix-like DNA-binding domain superfamily/Winged helix DNA-binding domain"/>
    <property type="match status" value="1"/>
</dbReference>
<sequence>MRVLLVEDEVLIADDISAALKDSGFMVDLARDGEDAWFKGDTEPYDAIILDLGLPRMDGLSVLKRWRAAGMITPILILSARGSWMERVDGIEAGADDYLPKPFEMAELIVRLRALIRRAAGMAQPVLQAGDLMVDTRRMTIAYAGQPVRVTPLEFRLVDYLVHNMNRTVSAGELSEHLHGVEDTGDTNAIEAIVSRLRRKLGPGVISTRRGFGYVIEAGA</sequence>
<dbReference type="Gene3D" id="6.10.250.690">
    <property type="match status" value="1"/>
</dbReference>
<keyword evidence="2" id="KW-0902">Two-component regulatory system</keyword>
<dbReference type="Pfam" id="PF00072">
    <property type="entry name" value="Response_reg"/>
    <property type="match status" value="1"/>
</dbReference>
<evidence type="ECO:0000259" key="8">
    <source>
        <dbReference type="PROSITE" id="PS50110"/>
    </source>
</evidence>
<comment type="caution">
    <text evidence="10">The sequence shown here is derived from an EMBL/GenBank/DDBJ whole genome shotgun (WGS) entry which is preliminary data.</text>
</comment>
<dbReference type="GO" id="GO:0032993">
    <property type="term" value="C:protein-DNA complex"/>
    <property type="evidence" value="ECO:0007669"/>
    <property type="project" value="TreeGrafter"/>
</dbReference>
<accession>A0A059F833</accession>
<evidence type="ECO:0000256" key="2">
    <source>
        <dbReference type="ARBA" id="ARBA00023012"/>
    </source>
</evidence>
<evidence type="ECO:0000256" key="4">
    <source>
        <dbReference type="ARBA" id="ARBA00023125"/>
    </source>
</evidence>
<proteinExistence type="predicted"/>
<dbReference type="CDD" id="cd19934">
    <property type="entry name" value="REC_OmpR_EcPhoP-like"/>
    <property type="match status" value="1"/>
</dbReference>
<dbReference type="PANTHER" id="PTHR48111:SF37">
    <property type="entry name" value="RESPONSE REGULATOR PROTEIN CARR"/>
    <property type="match status" value="1"/>
</dbReference>
<dbReference type="InterPro" id="IPR036388">
    <property type="entry name" value="WH-like_DNA-bd_sf"/>
</dbReference>
<dbReference type="PANTHER" id="PTHR48111">
    <property type="entry name" value="REGULATOR OF RPOS"/>
    <property type="match status" value="1"/>
</dbReference>
<keyword evidence="5" id="KW-0804">Transcription</keyword>
<dbReference type="PROSITE" id="PS50110">
    <property type="entry name" value="RESPONSE_REGULATORY"/>
    <property type="match status" value="1"/>
</dbReference>
<feature type="DNA-binding region" description="OmpR/PhoB-type" evidence="7">
    <location>
        <begin position="124"/>
        <end position="218"/>
    </location>
</feature>
<dbReference type="GO" id="GO:0000156">
    <property type="term" value="F:phosphorelay response regulator activity"/>
    <property type="evidence" value="ECO:0007669"/>
    <property type="project" value="TreeGrafter"/>
</dbReference>
<evidence type="ECO:0000256" key="7">
    <source>
        <dbReference type="PROSITE-ProRule" id="PRU01091"/>
    </source>
</evidence>
<gene>
    <name evidence="10" type="ORF">HHI_16931</name>
</gene>
<dbReference type="EMBL" id="ARYI01000022">
    <property type="protein sequence ID" value="KCZ86755.1"/>
    <property type="molecule type" value="Genomic_DNA"/>
</dbReference>
<dbReference type="InterPro" id="IPR001789">
    <property type="entry name" value="Sig_transdc_resp-reg_receiver"/>
</dbReference>
<feature type="domain" description="OmpR/PhoB-type" evidence="9">
    <location>
        <begin position="124"/>
        <end position="218"/>
    </location>
</feature>
<dbReference type="SMART" id="SM00862">
    <property type="entry name" value="Trans_reg_C"/>
    <property type="match status" value="1"/>
</dbReference>